<name>A0A1M5M6B4_STRHI</name>
<proteinExistence type="predicted"/>
<accession>A0A1M5M6B4</accession>
<reference evidence="1 2" key="1">
    <citation type="submission" date="2016-11" db="EMBL/GenBank/DDBJ databases">
        <authorList>
            <person name="Jaros S."/>
            <person name="Januszkiewicz K."/>
            <person name="Wedrychowicz H."/>
        </authorList>
    </citation>
    <scope>NUCLEOTIDE SEQUENCE [LARGE SCALE GENOMIC DNA]</scope>
    <source>
        <strain evidence="1 2">DSM 44523</strain>
    </source>
</reference>
<gene>
    <name evidence="1" type="ORF">SAMN05444320_1137</name>
</gene>
<evidence type="ECO:0000313" key="1">
    <source>
        <dbReference type="EMBL" id="SHG72792.1"/>
    </source>
</evidence>
<dbReference type="Proteomes" id="UP000184501">
    <property type="component" value="Unassembled WGS sequence"/>
</dbReference>
<keyword evidence="2" id="KW-1185">Reference proteome</keyword>
<sequence length="70" mass="7790">MACPARDPATGYPPEQIAPVITHVMNAGAIAPLEEVLHTWRTRLHHRSRAMLNASAHYLDLRPPTTHSDQ</sequence>
<evidence type="ECO:0000313" key="2">
    <source>
        <dbReference type="Proteomes" id="UP000184501"/>
    </source>
</evidence>
<dbReference type="EMBL" id="FQVN01000013">
    <property type="protein sequence ID" value="SHG72792.1"/>
    <property type="molecule type" value="Genomic_DNA"/>
</dbReference>
<organism evidence="1 2">
    <name type="scientific">Streptoalloteichus hindustanus</name>
    <dbReference type="NCBI Taxonomy" id="2017"/>
    <lineage>
        <taxon>Bacteria</taxon>
        <taxon>Bacillati</taxon>
        <taxon>Actinomycetota</taxon>
        <taxon>Actinomycetes</taxon>
        <taxon>Pseudonocardiales</taxon>
        <taxon>Pseudonocardiaceae</taxon>
        <taxon>Streptoalloteichus</taxon>
    </lineage>
</organism>
<dbReference type="STRING" id="2017.SAMN05444320_1137"/>
<protein>
    <submittedName>
        <fullName evidence="1">Uncharacterized protein</fullName>
    </submittedName>
</protein>
<dbReference type="AlphaFoldDB" id="A0A1M5M6B4"/>